<organism evidence="2 3">
    <name type="scientific">Cucurbitaria berberidis CBS 394.84</name>
    <dbReference type="NCBI Taxonomy" id="1168544"/>
    <lineage>
        <taxon>Eukaryota</taxon>
        <taxon>Fungi</taxon>
        <taxon>Dikarya</taxon>
        <taxon>Ascomycota</taxon>
        <taxon>Pezizomycotina</taxon>
        <taxon>Dothideomycetes</taxon>
        <taxon>Pleosporomycetidae</taxon>
        <taxon>Pleosporales</taxon>
        <taxon>Pleosporineae</taxon>
        <taxon>Cucurbitariaceae</taxon>
        <taxon>Cucurbitaria</taxon>
    </lineage>
</organism>
<accession>A0A9P4GSP7</accession>
<keyword evidence="3" id="KW-1185">Reference proteome</keyword>
<proteinExistence type="predicted"/>
<protein>
    <submittedName>
        <fullName evidence="2">Glyoxalase/bleomycin resistance protein/dioxygenase</fullName>
    </submittedName>
</protein>
<dbReference type="RefSeq" id="XP_040793180.1">
    <property type="nucleotide sequence ID" value="XM_040932444.1"/>
</dbReference>
<dbReference type="Pfam" id="PF00903">
    <property type="entry name" value="Glyoxalase"/>
    <property type="match status" value="1"/>
</dbReference>
<dbReference type="PROSITE" id="PS51819">
    <property type="entry name" value="VOC"/>
    <property type="match status" value="1"/>
</dbReference>
<dbReference type="EMBL" id="ML976614">
    <property type="protein sequence ID" value="KAF1850617.1"/>
    <property type="molecule type" value="Genomic_DNA"/>
</dbReference>
<sequence length="127" mass="13936">MLDHIGITVPAARFEEVINWYLAALAPLGYTMQKEYPGHGVGLGPDKLSMPFFIAAKGEEQVAATHIAFRATNRTAVEAFYEEAVKAGGKCNGKPGWRHQYHPKYYAGFVLDPVGNNVEVVDHGLPH</sequence>
<dbReference type="SUPFAM" id="SSF54593">
    <property type="entry name" value="Glyoxalase/Bleomycin resistance protein/Dihydroxybiphenyl dioxygenase"/>
    <property type="match status" value="1"/>
</dbReference>
<dbReference type="Gene3D" id="3.10.180.10">
    <property type="entry name" value="2,3-Dihydroxybiphenyl 1,2-Dioxygenase, domain 1"/>
    <property type="match status" value="1"/>
</dbReference>
<reference evidence="2" key="1">
    <citation type="submission" date="2020-01" db="EMBL/GenBank/DDBJ databases">
        <authorList>
            <consortium name="DOE Joint Genome Institute"/>
            <person name="Haridas S."/>
            <person name="Albert R."/>
            <person name="Binder M."/>
            <person name="Bloem J."/>
            <person name="Labutti K."/>
            <person name="Salamov A."/>
            <person name="Andreopoulos B."/>
            <person name="Baker S.E."/>
            <person name="Barry K."/>
            <person name="Bills G."/>
            <person name="Bluhm B.H."/>
            <person name="Cannon C."/>
            <person name="Castanera R."/>
            <person name="Culley D.E."/>
            <person name="Daum C."/>
            <person name="Ezra D."/>
            <person name="Gonzalez J.B."/>
            <person name="Henrissat B."/>
            <person name="Kuo A."/>
            <person name="Liang C."/>
            <person name="Lipzen A."/>
            <person name="Lutzoni F."/>
            <person name="Magnuson J."/>
            <person name="Mondo S."/>
            <person name="Nolan M."/>
            <person name="Ohm R."/>
            <person name="Pangilinan J."/>
            <person name="Park H.-J."/>
            <person name="Ramirez L."/>
            <person name="Alfaro M."/>
            <person name="Sun H."/>
            <person name="Tritt A."/>
            <person name="Yoshinaga Y."/>
            <person name="Zwiers L.-H."/>
            <person name="Turgeon B.G."/>
            <person name="Goodwin S.B."/>
            <person name="Spatafora J.W."/>
            <person name="Crous P.W."/>
            <person name="Grigoriev I.V."/>
        </authorList>
    </citation>
    <scope>NUCLEOTIDE SEQUENCE</scope>
    <source>
        <strain evidence="2">CBS 394.84</strain>
    </source>
</reference>
<dbReference type="PANTHER" id="PTHR35006">
    <property type="entry name" value="GLYOXALASE FAMILY PROTEIN (AFU_ORTHOLOGUE AFUA_5G14830)"/>
    <property type="match status" value="1"/>
</dbReference>
<dbReference type="InterPro" id="IPR004360">
    <property type="entry name" value="Glyas_Fos-R_dOase_dom"/>
</dbReference>
<evidence type="ECO:0000313" key="3">
    <source>
        <dbReference type="Proteomes" id="UP000800039"/>
    </source>
</evidence>
<dbReference type="GeneID" id="63849695"/>
<dbReference type="OrthoDB" id="10249419at2759"/>
<comment type="caution">
    <text evidence="2">The sequence shown here is derived from an EMBL/GenBank/DDBJ whole genome shotgun (WGS) entry which is preliminary data.</text>
</comment>
<feature type="domain" description="VOC" evidence="1">
    <location>
        <begin position="1"/>
        <end position="123"/>
    </location>
</feature>
<evidence type="ECO:0000313" key="2">
    <source>
        <dbReference type="EMBL" id="KAF1850617.1"/>
    </source>
</evidence>
<gene>
    <name evidence="2" type="ORF">K460DRAFT_361371</name>
</gene>
<dbReference type="CDD" id="cd07262">
    <property type="entry name" value="VOC_like"/>
    <property type="match status" value="1"/>
</dbReference>
<name>A0A9P4GSP7_9PLEO</name>
<dbReference type="PANTHER" id="PTHR35006:SF2">
    <property type="entry name" value="GLYOXALASE FAMILY PROTEIN (AFU_ORTHOLOGUE AFUA_5G14830)"/>
    <property type="match status" value="1"/>
</dbReference>
<dbReference type="InterPro" id="IPR029068">
    <property type="entry name" value="Glyas_Bleomycin-R_OHBP_Dase"/>
</dbReference>
<dbReference type="InterPro" id="IPR037523">
    <property type="entry name" value="VOC_core"/>
</dbReference>
<dbReference type="Proteomes" id="UP000800039">
    <property type="component" value="Unassembled WGS sequence"/>
</dbReference>
<evidence type="ECO:0000259" key="1">
    <source>
        <dbReference type="PROSITE" id="PS51819"/>
    </source>
</evidence>
<dbReference type="AlphaFoldDB" id="A0A9P4GSP7"/>